<sequence>MKTAFDLPFPSSWTADDLAAAMPRPLSASFDASLASAARAGRRAVVFGRATRPTLGRDLPLLFRVR</sequence>
<name>A0A290XAL0_9GAMM</name>
<evidence type="ECO:0000313" key="2">
    <source>
        <dbReference type="Proteomes" id="UP000218968"/>
    </source>
</evidence>
<evidence type="ECO:0000313" key="1">
    <source>
        <dbReference type="EMBL" id="ATD66101.1"/>
    </source>
</evidence>
<keyword evidence="2" id="KW-1185">Reference proteome</keyword>
<gene>
    <name evidence="1" type="ORF">CNR27_00410</name>
</gene>
<dbReference type="Proteomes" id="UP000218968">
    <property type="component" value="Chromosome"/>
</dbReference>
<dbReference type="KEGG" id="lum:CNR27_00410"/>
<dbReference type="EMBL" id="CP023406">
    <property type="protein sequence ID" value="ATD66101.1"/>
    <property type="molecule type" value="Genomic_DNA"/>
</dbReference>
<proteinExistence type="predicted"/>
<dbReference type="RefSeq" id="WP_096296432.1">
    <property type="nucleotide sequence ID" value="NZ_CP023406.1"/>
</dbReference>
<protein>
    <submittedName>
        <fullName evidence="1">Uncharacterized protein</fullName>
    </submittedName>
</protein>
<accession>A0A290XAL0</accession>
<dbReference type="AlphaFoldDB" id="A0A290XAL0"/>
<reference evidence="2" key="1">
    <citation type="submission" date="2017-09" db="EMBL/GenBank/DDBJ databases">
        <title>Luteimonas liuhanmingii sp.nov., isolated from the intestinal contents of Tibetan Plateau Pika in Yushu, Qinghai Province, China.</title>
        <authorList>
            <person name="Gui Z."/>
        </authorList>
    </citation>
    <scope>NUCLEOTIDE SEQUENCE [LARGE SCALE GENOMIC DNA]</scope>
    <source>
        <strain evidence="2">100111</strain>
    </source>
</reference>
<organism evidence="1 2">
    <name type="scientific">Luteimonas chenhongjianii</name>
    <dbReference type="NCBI Taxonomy" id="2006110"/>
    <lineage>
        <taxon>Bacteria</taxon>
        <taxon>Pseudomonadati</taxon>
        <taxon>Pseudomonadota</taxon>
        <taxon>Gammaproteobacteria</taxon>
        <taxon>Lysobacterales</taxon>
        <taxon>Lysobacteraceae</taxon>
        <taxon>Luteimonas</taxon>
    </lineage>
</organism>